<dbReference type="GO" id="GO:0008270">
    <property type="term" value="F:zinc ion binding"/>
    <property type="evidence" value="ECO:0007669"/>
    <property type="project" value="InterPro"/>
</dbReference>
<dbReference type="EMBL" id="BARV01016652">
    <property type="protein sequence ID" value="GAI29501.1"/>
    <property type="molecule type" value="Genomic_DNA"/>
</dbReference>
<feature type="non-terminal residue" evidence="3">
    <location>
        <position position="287"/>
    </location>
</feature>
<keyword evidence="2" id="KW-0378">Hydrolase</keyword>
<dbReference type="AlphaFoldDB" id="X1NH39"/>
<evidence type="ECO:0000256" key="1">
    <source>
        <dbReference type="ARBA" id="ARBA00022723"/>
    </source>
</evidence>
<dbReference type="InterPro" id="IPR032466">
    <property type="entry name" value="Metal_Hydrolase"/>
</dbReference>
<evidence type="ECO:0000313" key="3">
    <source>
        <dbReference type="EMBL" id="GAI29501.1"/>
    </source>
</evidence>
<gene>
    <name evidence="3" type="ORF">S06H3_28530</name>
</gene>
<dbReference type="PROSITE" id="PS51347">
    <property type="entry name" value="PHOSPHOTRIESTERASE_2"/>
    <property type="match status" value="1"/>
</dbReference>
<dbReference type="InterPro" id="IPR001559">
    <property type="entry name" value="Phosphotriesterase"/>
</dbReference>
<evidence type="ECO:0008006" key="4">
    <source>
        <dbReference type="Google" id="ProtNLM"/>
    </source>
</evidence>
<name>X1NH39_9ZZZZ</name>
<dbReference type="SUPFAM" id="SSF51556">
    <property type="entry name" value="Metallo-dependent hydrolases"/>
    <property type="match status" value="1"/>
</dbReference>
<organism evidence="3">
    <name type="scientific">marine sediment metagenome</name>
    <dbReference type="NCBI Taxonomy" id="412755"/>
    <lineage>
        <taxon>unclassified sequences</taxon>
        <taxon>metagenomes</taxon>
        <taxon>ecological metagenomes</taxon>
    </lineage>
</organism>
<protein>
    <recommendedName>
        <fullName evidence="4">Phosphotriesterase-related protein</fullName>
    </recommendedName>
</protein>
<reference evidence="3" key="1">
    <citation type="journal article" date="2014" name="Front. Microbiol.">
        <title>High frequency of phylogenetically diverse reductive dehalogenase-homologous genes in deep subseafloor sedimentary metagenomes.</title>
        <authorList>
            <person name="Kawai M."/>
            <person name="Futagami T."/>
            <person name="Toyoda A."/>
            <person name="Takaki Y."/>
            <person name="Nishi S."/>
            <person name="Hori S."/>
            <person name="Arai W."/>
            <person name="Tsubouchi T."/>
            <person name="Morono Y."/>
            <person name="Uchiyama I."/>
            <person name="Ito T."/>
            <person name="Fujiyama A."/>
            <person name="Inagaki F."/>
            <person name="Takami H."/>
        </authorList>
    </citation>
    <scope>NUCLEOTIDE SEQUENCE</scope>
    <source>
        <strain evidence="3">Expedition CK06-06</strain>
    </source>
</reference>
<accession>X1NH39</accession>
<dbReference type="PANTHER" id="PTHR10819:SF3">
    <property type="entry name" value="PHOSPHOTRIESTERASE-RELATED PROTEIN"/>
    <property type="match status" value="1"/>
</dbReference>
<dbReference type="PROSITE" id="PS01322">
    <property type="entry name" value="PHOSPHOTRIESTERASE_1"/>
    <property type="match status" value="1"/>
</dbReference>
<dbReference type="Pfam" id="PF02126">
    <property type="entry name" value="PTE"/>
    <property type="match status" value="1"/>
</dbReference>
<dbReference type="Gene3D" id="3.20.20.140">
    <property type="entry name" value="Metal-dependent hydrolases"/>
    <property type="match status" value="1"/>
</dbReference>
<keyword evidence="1" id="KW-0479">Metal-binding</keyword>
<dbReference type="GO" id="GO:0016788">
    <property type="term" value="F:hydrolase activity, acting on ester bonds"/>
    <property type="evidence" value="ECO:0007669"/>
    <property type="project" value="InterPro"/>
</dbReference>
<evidence type="ECO:0000256" key="2">
    <source>
        <dbReference type="ARBA" id="ARBA00022801"/>
    </source>
</evidence>
<dbReference type="PANTHER" id="PTHR10819">
    <property type="entry name" value="PHOSPHOTRIESTERASE-RELATED"/>
    <property type="match status" value="1"/>
</dbReference>
<dbReference type="InterPro" id="IPR017947">
    <property type="entry name" value="AryldialkylPase_Zn-BS"/>
</dbReference>
<feature type="non-terminal residue" evidence="3">
    <location>
        <position position="1"/>
    </location>
</feature>
<comment type="caution">
    <text evidence="3">The sequence shown here is derived from an EMBL/GenBank/DDBJ whole genome shotgun (WGS) entry which is preliminary data.</text>
</comment>
<sequence>DAIELGITLPHEHLLKSTSGLLVEPSETGDKALAYQSVSLENLNWVRHHYALNLDNLQLRDEQVAINEALFYQKAGGKTLVELSCTSSFGRDPLGLVKVARATGLNIIMSTGIFEALTGYETSSVADRSEGDLAEQMIREIRVGAGDTGVRAGIIGEIGMAWPLSEVMRKALRASARAQRETGIALNIHPPLRASTNLPRQKDHEDVVIEIIQTLNNAGVDLSRTIISHVDICCFTPEFRKELAQIGCYLEYDCFGVESYLDENFCVLDTPNDAQRINEIIQLIAEC</sequence>
<proteinExistence type="predicted"/>